<dbReference type="GO" id="GO:0005840">
    <property type="term" value="C:ribosome"/>
    <property type="evidence" value="ECO:0007669"/>
    <property type="project" value="UniProtKB-KW"/>
</dbReference>
<comment type="caution">
    <text evidence="5">The sequence shown here is derived from an EMBL/GenBank/DDBJ whole genome shotgun (WGS) entry which is preliminary data.</text>
</comment>
<dbReference type="PROSITE" id="PS01190">
    <property type="entry name" value="RIBOSOMAL_L36E"/>
    <property type="match status" value="1"/>
</dbReference>
<dbReference type="InterPro" id="IPR038097">
    <property type="entry name" value="Ribosomal_eL36_sf"/>
</dbReference>
<gene>
    <name evidence="5" type="ORF">UBRO2_04834</name>
</gene>
<accession>A0A8H8QSJ1</accession>
<name>A0A8H8QSJ1_9BASI</name>
<dbReference type="Gene3D" id="1.10.10.1760">
    <property type="entry name" value="60S ribosomal protein L36"/>
    <property type="match status" value="1"/>
</dbReference>
<evidence type="ECO:0000256" key="2">
    <source>
        <dbReference type="ARBA" id="ARBA00022980"/>
    </source>
</evidence>
<comment type="similarity">
    <text evidence="1 4">Belongs to the eukaryotic ribosomal protein eL36 family.</text>
</comment>
<evidence type="ECO:0000256" key="3">
    <source>
        <dbReference type="ARBA" id="ARBA00023274"/>
    </source>
</evidence>
<keyword evidence="6" id="KW-1185">Reference proteome</keyword>
<dbReference type="GO" id="GO:1990904">
    <property type="term" value="C:ribonucleoprotein complex"/>
    <property type="evidence" value="ECO:0007669"/>
    <property type="project" value="UniProtKB-KW"/>
</dbReference>
<dbReference type="GO" id="GO:0003735">
    <property type="term" value="F:structural constituent of ribosome"/>
    <property type="evidence" value="ECO:0007669"/>
    <property type="project" value="InterPro"/>
</dbReference>
<reference evidence="5" key="1">
    <citation type="submission" date="2018-08" db="EMBL/GenBank/DDBJ databases">
        <authorList>
            <person name="Guldener U."/>
        </authorList>
    </citation>
    <scope>NUCLEOTIDE SEQUENCE</scope>
    <source>
        <strain evidence="5">UB2</strain>
    </source>
</reference>
<dbReference type="Pfam" id="PF01158">
    <property type="entry name" value="Ribosomal_L36e"/>
    <property type="match status" value="1"/>
</dbReference>
<dbReference type="PANTHER" id="PTHR10114">
    <property type="entry name" value="60S RIBOSOMAL PROTEIN L36"/>
    <property type="match status" value="1"/>
</dbReference>
<dbReference type="EMBL" id="ULHB01000125">
    <property type="protein sequence ID" value="SYW82712.1"/>
    <property type="molecule type" value="Genomic_DNA"/>
</dbReference>
<evidence type="ECO:0000313" key="5">
    <source>
        <dbReference type="EMBL" id="SYW82712.1"/>
    </source>
</evidence>
<dbReference type="Proteomes" id="UP000658997">
    <property type="component" value="Unassembled WGS sequence"/>
</dbReference>
<keyword evidence="2 4" id="KW-0689">Ribosomal protein</keyword>
<evidence type="ECO:0000256" key="1">
    <source>
        <dbReference type="ARBA" id="ARBA00006509"/>
    </source>
</evidence>
<evidence type="ECO:0000313" key="6">
    <source>
        <dbReference type="Proteomes" id="UP000658997"/>
    </source>
</evidence>
<dbReference type="FunFam" id="1.10.10.1760:FF:000003">
    <property type="entry name" value="60S ribosomal protein L36"/>
    <property type="match status" value="1"/>
</dbReference>
<dbReference type="AlphaFoldDB" id="A0A8H8QSJ1"/>
<keyword evidence="3 4" id="KW-0687">Ribonucleoprotein</keyword>
<sequence>MEGVHRQPGLASSSILFNFRPWAVTFSARLSIFSSSTSANHQERTTFSADFAARITITSLNQLLPRATKSLPSAKLLLLRLVWGVNRGYQTERRVLAPRPSNRKGREGERVKVIRSVVREVAGFAPYERRAMELIRNSKDKRARKFIKRRVGTLRRAKNKMETLTNVIAEQRRAGH</sequence>
<evidence type="ECO:0000256" key="4">
    <source>
        <dbReference type="RuleBase" id="RU000665"/>
    </source>
</evidence>
<proteinExistence type="inferred from homology"/>
<dbReference type="GO" id="GO:0006412">
    <property type="term" value="P:translation"/>
    <property type="evidence" value="ECO:0007669"/>
    <property type="project" value="InterPro"/>
</dbReference>
<organism evidence="5 6">
    <name type="scientific">Ustilago bromivora</name>
    <dbReference type="NCBI Taxonomy" id="307758"/>
    <lineage>
        <taxon>Eukaryota</taxon>
        <taxon>Fungi</taxon>
        <taxon>Dikarya</taxon>
        <taxon>Basidiomycota</taxon>
        <taxon>Ustilaginomycotina</taxon>
        <taxon>Ustilaginomycetes</taxon>
        <taxon>Ustilaginales</taxon>
        <taxon>Ustilaginaceae</taxon>
        <taxon>Ustilago</taxon>
    </lineage>
</organism>
<protein>
    <recommendedName>
        <fullName evidence="4">60S ribosomal protein L36</fullName>
    </recommendedName>
</protein>
<dbReference type="InterPro" id="IPR000509">
    <property type="entry name" value="Ribosomal_eL36"/>
</dbReference>